<sequence length="510" mass="51718">MRGGRDRALMRVLRPWNGAGGGAGDPVGPSRTASRVSLAILVATQFYVMLTGTVVNITLPVMGEDLGLAPTLLPQVVGAYVLATAALLLPAGRAADRFGRRRLLLVGLAVSSFASCLVALSGDATTLIAARAFQGAGIALVQAALLALFLLRAPEGERARPLGLWGMATLAGGGVGVLFSGLLTEVAGWRYVFFAIAAFAALLAPLCAVTAPSDGVTGDRVPRRDLVSLVVLASGLVLLAFGTAEAGRWGSRPQALVPAGGGLALLALLIALERGRPNPLIPLRVFAGASVRAAQVGVAVLGMAATGMFFLLPLYQQRVLGDSPGTAALWQVPLTVASSLGSVFAARLGRRLGSRTALALGQTVLAAGLLWMGRLKGERSFGEEALLPSLLMGAGLGVALVHMVKAATAGADQQNAGVASGLTTTVKKCGGVFGLTALGSLAAAVTETADPGLSQVRALQEGYAAAFTLLGALVAATALLVPLAPLLGRIASRRSQRGTTADSAPPRTAR</sequence>
<dbReference type="SUPFAM" id="SSF103473">
    <property type="entry name" value="MFS general substrate transporter"/>
    <property type="match status" value="1"/>
</dbReference>
<feature type="transmembrane region" description="Helical" evidence="8">
    <location>
        <begin position="385"/>
        <end position="404"/>
    </location>
</feature>
<evidence type="ECO:0000256" key="7">
    <source>
        <dbReference type="ARBA" id="ARBA00023251"/>
    </source>
</evidence>
<keyword evidence="5 8" id="KW-1133">Transmembrane helix</keyword>
<feature type="transmembrane region" description="Helical" evidence="8">
    <location>
        <begin position="38"/>
        <end position="59"/>
    </location>
</feature>
<keyword evidence="4 8" id="KW-0812">Transmembrane</keyword>
<dbReference type="PANTHER" id="PTHR42718">
    <property type="entry name" value="MAJOR FACILITATOR SUPERFAMILY MULTIDRUG TRANSPORTER MFSC"/>
    <property type="match status" value="1"/>
</dbReference>
<dbReference type="PROSITE" id="PS00216">
    <property type="entry name" value="SUGAR_TRANSPORT_1"/>
    <property type="match status" value="1"/>
</dbReference>
<dbReference type="Gene3D" id="1.20.1720.10">
    <property type="entry name" value="Multidrug resistance protein D"/>
    <property type="match status" value="1"/>
</dbReference>
<organism evidence="10 11">
    <name type="scientific">Streptomyces pacificus</name>
    <dbReference type="NCBI Taxonomy" id="2705029"/>
    <lineage>
        <taxon>Bacteria</taxon>
        <taxon>Bacillati</taxon>
        <taxon>Actinomycetota</taxon>
        <taxon>Actinomycetes</taxon>
        <taxon>Kitasatosporales</taxon>
        <taxon>Streptomycetaceae</taxon>
        <taxon>Streptomyces</taxon>
    </lineage>
</organism>
<dbReference type="EMBL" id="BLLG01000007">
    <property type="protein sequence ID" value="GFH36788.1"/>
    <property type="molecule type" value="Genomic_DNA"/>
</dbReference>
<comment type="caution">
    <text evidence="10">The sequence shown here is derived from an EMBL/GenBank/DDBJ whole genome shotgun (WGS) entry which is preliminary data.</text>
</comment>
<dbReference type="InterPro" id="IPR005829">
    <property type="entry name" value="Sugar_transporter_CS"/>
</dbReference>
<feature type="transmembrane region" description="Helical" evidence="8">
    <location>
        <begin position="103"/>
        <end position="122"/>
    </location>
</feature>
<dbReference type="PROSITE" id="PS50850">
    <property type="entry name" value="MFS"/>
    <property type="match status" value="1"/>
</dbReference>
<proteinExistence type="predicted"/>
<feature type="transmembrane region" description="Helical" evidence="8">
    <location>
        <begin position="465"/>
        <end position="487"/>
    </location>
</feature>
<feature type="domain" description="Major facilitator superfamily (MFS) profile" evidence="9">
    <location>
        <begin position="37"/>
        <end position="489"/>
    </location>
</feature>
<evidence type="ECO:0000256" key="5">
    <source>
        <dbReference type="ARBA" id="ARBA00022989"/>
    </source>
</evidence>
<keyword evidence="2" id="KW-0813">Transport</keyword>
<evidence type="ECO:0000256" key="6">
    <source>
        <dbReference type="ARBA" id="ARBA00023136"/>
    </source>
</evidence>
<evidence type="ECO:0000256" key="4">
    <source>
        <dbReference type="ARBA" id="ARBA00022692"/>
    </source>
</evidence>
<dbReference type="AlphaFoldDB" id="A0A6A0AVW0"/>
<reference evidence="10 11" key="1">
    <citation type="submission" date="2020-02" db="EMBL/GenBank/DDBJ databases">
        <title>Whole Genome Shotgun Sequence of Streptomyces sp. strain CWH03.</title>
        <authorList>
            <person name="Dohra H."/>
            <person name="Kodani S."/>
            <person name="Yamamura H."/>
        </authorList>
    </citation>
    <scope>NUCLEOTIDE SEQUENCE [LARGE SCALE GENOMIC DNA]</scope>
    <source>
        <strain evidence="10 11">CWH03</strain>
    </source>
</reference>
<protein>
    <submittedName>
        <fullName evidence="10">MFS transporter</fullName>
    </submittedName>
</protein>
<feature type="transmembrane region" description="Helical" evidence="8">
    <location>
        <begin position="357"/>
        <end position="373"/>
    </location>
</feature>
<dbReference type="Pfam" id="PF07690">
    <property type="entry name" value="MFS_1"/>
    <property type="match status" value="1"/>
</dbReference>
<keyword evidence="11" id="KW-1185">Reference proteome</keyword>
<feature type="transmembrane region" description="Helical" evidence="8">
    <location>
        <begin position="225"/>
        <end position="243"/>
    </location>
</feature>
<feature type="transmembrane region" description="Helical" evidence="8">
    <location>
        <begin position="425"/>
        <end position="445"/>
    </location>
</feature>
<dbReference type="Proteomes" id="UP000484988">
    <property type="component" value="Unassembled WGS sequence"/>
</dbReference>
<evidence type="ECO:0000256" key="1">
    <source>
        <dbReference type="ARBA" id="ARBA00004651"/>
    </source>
</evidence>
<feature type="transmembrane region" description="Helical" evidence="8">
    <location>
        <begin position="71"/>
        <end position="91"/>
    </location>
</feature>
<keyword evidence="3" id="KW-1003">Cell membrane</keyword>
<dbReference type="InterPro" id="IPR020846">
    <property type="entry name" value="MFS_dom"/>
</dbReference>
<evidence type="ECO:0000313" key="11">
    <source>
        <dbReference type="Proteomes" id="UP000484988"/>
    </source>
</evidence>
<dbReference type="PANTHER" id="PTHR42718:SF46">
    <property type="entry name" value="BLR6921 PROTEIN"/>
    <property type="match status" value="1"/>
</dbReference>
<dbReference type="Gene3D" id="1.20.1250.20">
    <property type="entry name" value="MFS general substrate transporter like domains"/>
    <property type="match status" value="1"/>
</dbReference>
<feature type="transmembrane region" description="Helical" evidence="8">
    <location>
        <begin position="255"/>
        <end position="272"/>
    </location>
</feature>
<evidence type="ECO:0000259" key="9">
    <source>
        <dbReference type="PROSITE" id="PS50850"/>
    </source>
</evidence>
<feature type="transmembrane region" description="Helical" evidence="8">
    <location>
        <begin position="293"/>
        <end position="315"/>
    </location>
</feature>
<evidence type="ECO:0000256" key="3">
    <source>
        <dbReference type="ARBA" id="ARBA00022475"/>
    </source>
</evidence>
<dbReference type="InterPro" id="IPR011701">
    <property type="entry name" value="MFS"/>
</dbReference>
<keyword evidence="7" id="KW-0046">Antibiotic resistance</keyword>
<dbReference type="CDD" id="cd17321">
    <property type="entry name" value="MFS_MMR_MDR_like"/>
    <property type="match status" value="1"/>
</dbReference>
<evidence type="ECO:0000313" key="10">
    <source>
        <dbReference type="EMBL" id="GFH36788.1"/>
    </source>
</evidence>
<dbReference type="GO" id="GO:0022857">
    <property type="term" value="F:transmembrane transporter activity"/>
    <property type="evidence" value="ECO:0007669"/>
    <property type="project" value="InterPro"/>
</dbReference>
<feature type="transmembrane region" description="Helical" evidence="8">
    <location>
        <begin position="162"/>
        <end position="183"/>
    </location>
</feature>
<accession>A0A6A0AVW0</accession>
<keyword evidence="6 8" id="KW-0472">Membrane</keyword>
<dbReference type="GO" id="GO:0046677">
    <property type="term" value="P:response to antibiotic"/>
    <property type="evidence" value="ECO:0007669"/>
    <property type="project" value="UniProtKB-KW"/>
</dbReference>
<evidence type="ECO:0000256" key="8">
    <source>
        <dbReference type="SAM" id="Phobius"/>
    </source>
</evidence>
<feature type="transmembrane region" description="Helical" evidence="8">
    <location>
        <begin position="327"/>
        <end position="345"/>
    </location>
</feature>
<gene>
    <name evidence="10" type="ORF">SCWH03_30210</name>
</gene>
<dbReference type="InterPro" id="IPR036259">
    <property type="entry name" value="MFS_trans_sf"/>
</dbReference>
<feature type="transmembrane region" description="Helical" evidence="8">
    <location>
        <begin position="189"/>
        <end position="213"/>
    </location>
</feature>
<dbReference type="GO" id="GO:0005886">
    <property type="term" value="C:plasma membrane"/>
    <property type="evidence" value="ECO:0007669"/>
    <property type="project" value="UniProtKB-SubCell"/>
</dbReference>
<name>A0A6A0AVW0_9ACTN</name>
<feature type="transmembrane region" description="Helical" evidence="8">
    <location>
        <begin position="128"/>
        <end position="150"/>
    </location>
</feature>
<comment type="subcellular location">
    <subcellularLocation>
        <location evidence="1">Cell membrane</location>
        <topology evidence="1">Multi-pass membrane protein</topology>
    </subcellularLocation>
</comment>
<evidence type="ECO:0000256" key="2">
    <source>
        <dbReference type="ARBA" id="ARBA00022448"/>
    </source>
</evidence>